<dbReference type="Proteomes" id="UP000499080">
    <property type="component" value="Unassembled WGS sequence"/>
</dbReference>
<dbReference type="AlphaFoldDB" id="A0A4Y2N9N0"/>
<comment type="caution">
    <text evidence="1">The sequence shown here is derived from an EMBL/GenBank/DDBJ whole genome shotgun (WGS) entry which is preliminary data.</text>
</comment>
<reference evidence="1 2" key="1">
    <citation type="journal article" date="2019" name="Sci. Rep.">
        <title>Orb-weaving spider Araneus ventricosus genome elucidates the spidroin gene catalogue.</title>
        <authorList>
            <person name="Kono N."/>
            <person name="Nakamura H."/>
            <person name="Ohtoshi R."/>
            <person name="Moran D.A.P."/>
            <person name="Shinohara A."/>
            <person name="Yoshida Y."/>
            <person name="Fujiwara M."/>
            <person name="Mori M."/>
            <person name="Tomita M."/>
            <person name="Arakawa K."/>
        </authorList>
    </citation>
    <scope>NUCLEOTIDE SEQUENCE [LARGE SCALE GENOMIC DNA]</scope>
</reference>
<accession>A0A4Y2N9N0</accession>
<gene>
    <name evidence="1" type="ORF">AVEN_266681_1</name>
</gene>
<evidence type="ECO:0000313" key="2">
    <source>
        <dbReference type="Proteomes" id="UP000499080"/>
    </source>
</evidence>
<name>A0A4Y2N9N0_ARAVE</name>
<organism evidence="1 2">
    <name type="scientific">Araneus ventricosus</name>
    <name type="common">Orbweaver spider</name>
    <name type="synonym">Epeira ventricosa</name>
    <dbReference type="NCBI Taxonomy" id="182803"/>
    <lineage>
        <taxon>Eukaryota</taxon>
        <taxon>Metazoa</taxon>
        <taxon>Ecdysozoa</taxon>
        <taxon>Arthropoda</taxon>
        <taxon>Chelicerata</taxon>
        <taxon>Arachnida</taxon>
        <taxon>Araneae</taxon>
        <taxon>Araneomorphae</taxon>
        <taxon>Entelegynae</taxon>
        <taxon>Araneoidea</taxon>
        <taxon>Araneidae</taxon>
        <taxon>Araneus</taxon>
    </lineage>
</organism>
<keyword evidence="2" id="KW-1185">Reference proteome</keyword>
<evidence type="ECO:0000313" key="1">
    <source>
        <dbReference type="EMBL" id="GBN36148.1"/>
    </source>
</evidence>
<sequence length="130" mass="15430">MKEKYLERTCQECNKKIVTTLYYDPQTKIKFERWVTKRVKVIIHGNEKINQKTVEETAECSKQELFKAFLKSTPTFKQRVNNVNHQHQIINNIKENLQKKDALFHIDFSVNFNCKYAEEIQSTHFGSSNS</sequence>
<dbReference type="OrthoDB" id="6375801at2759"/>
<dbReference type="EMBL" id="BGPR01126999">
    <property type="protein sequence ID" value="GBN36148.1"/>
    <property type="molecule type" value="Genomic_DNA"/>
</dbReference>
<protein>
    <submittedName>
        <fullName evidence="1">Uncharacterized protein</fullName>
    </submittedName>
</protein>
<proteinExistence type="predicted"/>